<dbReference type="Proteomes" id="UP000451048">
    <property type="component" value="Unassembled WGS sequence"/>
</dbReference>
<sequence>MAASILEENVKISPLLKSQTRTAPVKADIWRLRCEKEELIEINNVLSDALEKNSQLNSGVKAMVIEELAEICRKHT</sequence>
<evidence type="ECO:0000313" key="1">
    <source>
        <dbReference type="EMBL" id="NAR74197.1"/>
    </source>
</evidence>
<name>A0AAJ2YVH5_ACIHA</name>
<proteinExistence type="predicted"/>
<organism evidence="1 2">
    <name type="scientific">Acinetobacter haemolyticus</name>
    <dbReference type="NCBI Taxonomy" id="29430"/>
    <lineage>
        <taxon>Bacteria</taxon>
        <taxon>Pseudomonadati</taxon>
        <taxon>Pseudomonadota</taxon>
        <taxon>Gammaproteobacteria</taxon>
        <taxon>Moraxellales</taxon>
        <taxon>Moraxellaceae</taxon>
        <taxon>Acinetobacter</taxon>
    </lineage>
</organism>
<dbReference type="EMBL" id="WTTO01000037">
    <property type="protein sequence ID" value="NAR74197.1"/>
    <property type="molecule type" value="Genomic_DNA"/>
</dbReference>
<gene>
    <name evidence="1" type="ORF">GPS52_11975</name>
</gene>
<dbReference type="RefSeq" id="WP_017394512.1">
    <property type="nucleotide sequence ID" value="NZ_CP032002.1"/>
</dbReference>
<reference evidence="1 2" key="1">
    <citation type="submission" date="2019-12" db="EMBL/GenBank/DDBJ databases">
        <title>Acinetobacter haemolyticus comparative genomics.</title>
        <authorList>
            <person name="Castro-Jaimes S."/>
            <person name="Bello-Lopez E."/>
            <person name="Velazquez-Acosta C."/>
            <person name="Volkow-Fernandez P."/>
            <person name="Lozano-Zarain P."/>
            <person name="Castillo Ramirez S."/>
            <person name="Cevallos M.A."/>
        </authorList>
    </citation>
    <scope>NUCLEOTIDE SEQUENCE [LARGE SCALE GENOMIC DNA]</scope>
    <source>
        <strain evidence="1 2">AN10</strain>
    </source>
</reference>
<evidence type="ECO:0000313" key="2">
    <source>
        <dbReference type="Proteomes" id="UP000451048"/>
    </source>
</evidence>
<protein>
    <submittedName>
        <fullName evidence="1">Uncharacterized protein</fullName>
    </submittedName>
</protein>
<dbReference type="AlphaFoldDB" id="A0AAJ2YVH5"/>
<comment type="caution">
    <text evidence="1">The sequence shown here is derived from an EMBL/GenBank/DDBJ whole genome shotgun (WGS) entry which is preliminary data.</text>
</comment>
<accession>A0AAJ2YVH5</accession>